<keyword evidence="9" id="KW-0472">Membrane</keyword>
<feature type="domain" description="Protein kinase" evidence="10">
    <location>
        <begin position="8"/>
        <end position="265"/>
    </location>
</feature>
<dbReference type="Pfam" id="PF00069">
    <property type="entry name" value="Pkinase"/>
    <property type="match status" value="1"/>
</dbReference>
<evidence type="ECO:0000256" key="7">
    <source>
        <dbReference type="PROSITE-ProRule" id="PRU10141"/>
    </source>
</evidence>
<feature type="transmembrane region" description="Helical" evidence="9">
    <location>
        <begin position="341"/>
        <end position="361"/>
    </location>
</feature>
<accession>A0A1I6SW19</accession>
<feature type="transmembrane region" description="Helical" evidence="9">
    <location>
        <begin position="452"/>
        <end position="473"/>
    </location>
</feature>
<keyword evidence="2 11" id="KW-0723">Serine/threonine-protein kinase</keyword>
<dbReference type="GO" id="GO:0005524">
    <property type="term" value="F:ATP binding"/>
    <property type="evidence" value="ECO:0007669"/>
    <property type="project" value="UniProtKB-UniRule"/>
</dbReference>
<keyword evidence="4 7" id="KW-0547">Nucleotide-binding</keyword>
<dbReference type="InterPro" id="IPR011009">
    <property type="entry name" value="Kinase-like_dom_sf"/>
</dbReference>
<dbReference type="InterPro" id="IPR017441">
    <property type="entry name" value="Protein_kinase_ATP_BS"/>
</dbReference>
<dbReference type="Proteomes" id="UP000198873">
    <property type="component" value="Unassembled WGS sequence"/>
</dbReference>
<dbReference type="PROSITE" id="PS00107">
    <property type="entry name" value="PROTEIN_KINASE_ATP"/>
    <property type="match status" value="1"/>
</dbReference>
<evidence type="ECO:0000256" key="8">
    <source>
        <dbReference type="SAM" id="MobiDB-lite"/>
    </source>
</evidence>
<evidence type="ECO:0000256" key="1">
    <source>
        <dbReference type="ARBA" id="ARBA00012513"/>
    </source>
</evidence>
<feature type="transmembrane region" description="Helical" evidence="9">
    <location>
        <begin position="381"/>
        <end position="401"/>
    </location>
</feature>
<dbReference type="SUPFAM" id="SSF56112">
    <property type="entry name" value="Protein kinase-like (PK-like)"/>
    <property type="match status" value="1"/>
</dbReference>
<evidence type="ECO:0000259" key="10">
    <source>
        <dbReference type="PROSITE" id="PS50011"/>
    </source>
</evidence>
<feature type="binding site" evidence="7">
    <location>
        <position position="37"/>
    </location>
    <ligand>
        <name>ATP</name>
        <dbReference type="ChEBI" id="CHEBI:30616"/>
    </ligand>
</feature>
<dbReference type="InterPro" id="IPR000719">
    <property type="entry name" value="Prot_kinase_dom"/>
</dbReference>
<evidence type="ECO:0000256" key="6">
    <source>
        <dbReference type="ARBA" id="ARBA00022840"/>
    </source>
</evidence>
<dbReference type="SMART" id="SM00220">
    <property type="entry name" value="S_TKc"/>
    <property type="match status" value="1"/>
</dbReference>
<keyword evidence="9" id="KW-0812">Transmembrane</keyword>
<proteinExistence type="predicted"/>
<dbReference type="PANTHER" id="PTHR43289:SF6">
    <property type="entry name" value="SERINE_THREONINE-PROTEIN KINASE NEKL-3"/>
    <property type="match status" value="1"/>
</dbReference>
<feature type="transmembrane region" description="Helical" evidence="9">
    <location>
        <begin position="421"/>
        <end position="440"/>
    </location>
</feature>
<keyword evidence="9" id="KW-1133">Transmembrane helix</keyword>
<dbReference type="EC" id="2.7.11.1" evidence="1"/>
<dbReference type="GO" id="GO:0004674">
    <property type="term" value="F:protein serine/threonine kinase activity"/>
    <property type="evidence" value="ECO:0007669"/>
    <property type="project" value="UniProtKB-KW"/>
</dbReference>
<name>A0A1I6SW19_9ACTN</name>
<dbReference type="STRING" id="1176198.SAMN05444716_104192"/>
<gene>
    <name evidence="11" type="ORF">SAMN05444716_104192</name>
</gene>
<dbReference type="InterPro" id="IPR008271">
    <property type="entry name" value="Ser/Thr_kinase_AS"/>
</dbReference>
<keyword evidence="12" id="KW-1185">Reference proteome</keyword>
<evidence type="ECO:0000313" key="11">
    <source>
        <dbReference type="EMBL" id="SFS81184.1"/>
    </source>
</evidence>
<evidence type="ECO:0000256" key="9">
    <source>
        <dbReference type="SAM" id="Phobius"/>
    </source>
</evidence>
<dbReference type="RefSeq" id="WP_175542969.1">
    <property type="nucleotide sequence ID" value="NZ_FPAB01000004.1"/>
</dbReference>
<keyword evidence="5 11" id="KW-0418">Kinase</keyword>
<dbReference type="PANTHER" id="PTHR43289">
    <property type="entry name" value="MITOGEN-ACTIVATED PROTEIN KINASE KINASE KINASE 20-RELATED"/>
    <property type="match status" value="1"/>
</dbReference>
<keyword evidence="3" id="KW-0808">Transferase</keyword>
<dbReference type="CDD" id="cd14014">
    <property type="entry name" value="STKc_PknB_like"/>
    <property type="match status" value="1"/>
</dbReference>
<dbReference type="PROSITE" id="PS00108">
    <property type="entry name" value="PROTEIN_KINASE_ST"/>
    <property type="match status" value="1"/>
</dbReference>
<evidence type="ECO:0000256" key="5">
    <source>
        <dbReference type="ARBA" id="ARBA00022777"/>
    </source>
</evidence>
<evidence type="ECO:0000256" key="2">
    <source>
        <dbReference type="ARBA" id="ARBA00022527"/>
    </source>
</evidence>
<evidence type="ECO:0000313" key="12">
    <source>
        <dbReference type="Proteomes" id="UP000198873"/>
    </source>
</evidence>
<feature type="compositionally biased region" description="Basic and acidic residues" evidence="8">
    <location>
        <begin position="289"/>
        <end position="305"/>
    </location>
</feature>
<dbReference type="EMBL" id="FPAB01000004">
    <property type="protein sequence ID" value="SFS81184.1"/>
    <property type="molecule type" value="Genomic_DNA"/>
</dbReference>
<evidence type="ECO:0000256" key="4">
    <source>
        <dbReference type="ARBA" id="ARBA00022741"/>
    </source>
</evidence>
<feature type="region of interest" description="Disordered" evidence="8">
    <location>
        <begin position="268"/>
        <end position="333"/>
    </location>
</feature>
<dbReference type="AlphaFoldDB" id="A0A1I6SW19"/>
<keyword evidence="6 7" id="KW-0067">ATP-binding</keyword>
<organism evidence="11 12">
    <name type="scientific">Streptomyces harbinensis</name>
    <dbReference type="NCBI Taxonomy" id="1176198"/>
    <lineage>
        <taxon>Bacteria</taxon>
        <taxon>Bacillati</taxon>
        <taxon>Actinomycetota</taxon>
        <taxon>Actinomycetes</taxon>
        <taxon>Kitasatosporales</taxon>
        <taxon>Streptomycetaceae</taxon>
        <taxon>Streptomyces</taxon>
    </lineage>
</organism>
<protein>
    <recommendedName>
        <fullName evidence="1">non-specific serine/threonine protein kinase</fullName>
        <ecNumber evidence="1">2.7.11.1</ecNumber>
    </recommendedName>
</protein>
<evidence type="ECO:0000256" key="3">
    <source>
        <dbReference type="ARBA" id="ARBA00022679"/>
    </source>
</evidence>
<dbReference type="PROSITE" id="PS50011">
    <property type="entry name" value="PROTEIN_KINASE_DOM"/>
    <property type="match status" value="1"/>
</dbReference>
<dbReference type="Gene3D" id="3.30.200.20">
    <property type="entry name" value="Phosphorylase Kinase, domain 1"/>
    <property type="match status" value="1"/>
</dbReference>
<reference evidence="12" key="1">
    <citation type="submission" date="2016-10" db="EMBL/GenBank/DDBJ databases">
        <authorList>
            <person name="Varghese N."/>
            <person name="Submissions S."/>
        </authorList>
    </citation>
    <scope>NUCLEOTIDE SEQUENCE [LARGE SCALE GENOMIC DNA]</scope>
    <source>
        <strain evidence="12">CGMCC 4.7047</strain>
    </source>
</reference>
<dbReference type="Gene3D" id="1.10.510.10">
    <property type="entry name" value="Transferase(Phosphotransferase) domain 1"/>
    <property type="match status" value="1"/>
</dbReference>
<sequence>MGNIGGRYHLDEQLGSGGFGRVWRARDRRLGVPVALKELRLPATLPEEDRAERLTRAAREARNAARLRDHPDIATVYDVVVEDEVPWIVMQLADGGSLAGRIAAGGPLPVDEVAGIARSLLRALGAAHKAGVVHRDVKPANVLLTDEGRALLTDFGIAVHREDTTLTVTGALLGSVEYVAPERARGRSAPPGDLFSLGVTLYEAVEGVSPFRRESATETLTAVLFDPVPPPRRAGRLAPLLTGLLAKDPADRPTVEDALAALDALDAADGQTGPQPQGPDRYEPAGPAARDRAERSRNGGDRAEGETASGDLRPGDAGHTTRTVPEPGAPGRRKGTLAWQAWASLLTLLLLCPAAWVGVAVGWGPVETALRPLDLNPQRPMITLLVAAGLAAGAVTATVLLRFVRAGFARVVRTAGPTVTWAVYTVTAAVGVLLPCAAYLGTVRMLWEVLPLWGAIWTAQGLIAALVALAFGWQNEALPAAAGPK</sequence>